<dbReference type="EMBL" id="GL732544">
    <property type="protein sequence ID" value="EFX81138.1"/>
    <property type="molecule type" value="Genomic_DNA"/>
</dbReference>
<dbReference type="AlphaFoldDB" id="E9GH43"/>
<dbReference type="KEGG" id="dpx:DAPPUDRAFT_242637"/>
<dbReference type="InParanoid" id="E9GH43"/>
<proteinExistence type="predicted"/>
<dbReference type="Proteomes" id="UP000000305">
    <property type="component" value="Unassembled WGS sequence"/>
</dbReference>
<keyword evidence="2" id="KW-1185">Reference proteome</keyword>
<protein>
    <submittedName>
        <fullName evidence="1">Uncharacterized protein</fullName>
    </submittedName>
</protein>
<organism evidence="1 2">
    <name type="scientific">Daphnia pulex</name>
    <name type="common">Water flea</name>
    <dbReference type="NCBI Taxonomy" id="6669"/>
    <lineage>
        <taxon>Eukaryota</taxon>
        <taxon>Metazoa</taxon>
        <taxon>Ecdysozoa</taxon>
        <taxon>Arthropoda</taxon>
        <taxon>Crustacea</taxon>
        <taxon>Branchiopoda</taxon>
        <taxon>Diplostraca</taxon>
        <taxon>Cladocera</taxon>
        <taxon>Anomopoda</taxon>
        <taxon>Daphniidae</taxon>
        <taxon>Daphnia</taxon>
    </lineage>
</organism>
<sequence>MTESHSHFDAAGKAVSYQVGANFENVSDLGSLKKELRHHNTLFRGQIQPVRTAFSEKKVYATAFLDIKIAFDSAWHPAPAILAGLAGRGCPGFQR</sequence>
<accession>E9GH43</accession>
<dbReference type="HOGENOM" id="CLU_2374893_0_0_1"/>
<evidence type="ECO:0000313" key="2">
    <source>
        <dbReference type="Proteomes" id="UP000000305"/>
    </source>
</evidence>
<gene>
    <name evidence="1" type="ORF">DAPPUDRAFT_242637</name>
</gene>
<reference evidence="1 2" key="1">
    <citation type="journal article" date="2011" name="Science">
        <title>The ecoresponsive genome of Daphnia pulex.</title>
        <authorList>
            <person name="Colbourne J.K."/>
            <person name="Pfrender M.E."/>
            <person name="Gilbert D."/>
            <person name="Thomas W.K."/>
            <person name="Tucker A."/>
            <person name="Oakley T.H."/>
            <person name="Tokishita S."/>
            <person name="Aerts A."/>
            <person name="Arnold G.J."/>
            <person name="Basu M.K."/>
            <person name="Bauer D.J."/>
            <person name="Caceres C.E."/>
            <person name="Carmel L."/>
            <person name="Casola C."/>
            <person name="Choi J.H."/>
            <person name="Detter J.C."/>
            <person name="Dong Q."/>
            <person name="Dusheyko S."/>
            <person name="Eads B.D."/>
            <person name="Frohlich T."/>
            <person name="Geiler-Samerotte K.A."/>
            <person name="Gerlach D."/>
            <person name="Hatcher P."/>
            <person name="Jogdeo S."/>
            <person name="Krijgsveld J."/>
            <person name="Kriventseva E.V."/>
            <person name="Kultz D."/>
            <person name="Laforsch C."/>
            <person name="Lindquist E."/>
            <person name="Lopez J."/>
            <person name="Manak J.R."/>
            <person name="Muller J."/>
            <person name="Pangilinan J."/>
            <person name="Patwardhan R.P."/>
            <person name="Pitluck S."/>
            <person name="Pritham E.J."/>
            <person name="Rechtsteiner A."/>
            <person name="Rho M."/>
            <person name="Rogozin I.B."/>
            <person name="Sakarya O."/>
            <person name="Salamov A."/>
            <person name="Schaack S."/>
            <person name="Shapiro H."/>
            <person name="Shiga Y."/>
            <person name="Skalitzky C."/>
            <person name="Smith Z."/>
            <person name="Souvorov A."/>
            <person name="Sung W."/>
            <person name="Tang Z."/>
            <person name="Tsuchiya D."/>
            <person name="Tu H."/>
            <person name="Vos H."/>
            <person name="Wang M."/>
            <person name="Wolf Y.I."/>
            <person name="Yamagata H."/>
            <person name="Yamada T."/>
            <person name="Ye Y."/>
            <person name="Shaw J.R."/>
            <person name="Andrews J."/>
            <person name="Crease T.J."/>
            <person name="Tang H."/>
            <person name="Lucas S.M."/>
            <person name="Robertson H.M."/>
            <person name="Bork P."/>
            <person name="Koonin E.V."/>
            <person name="Zdobnov E.M."/>
            <person name="Grigoriev I.V."/>
            <person name="Lynch M."/>
            <person name="Boore J.L."/>
        </authorList>
    </citation>
    <scope>NUCLEOTIDE SEQUENCE [LARGE SCALE GENOMIC DNA]</scope>
</reference>
<name>E9GH43_DAPPU</name>
<evidence type="ECO:0000313" key="1">
    <source>
        <dbReference type="EMBL" id="EFX81138.1"/>
    </source>
</evidence>